<dbReference type="PIRSF" id="PIRSF035170">
    <property type="entry name" value="HD_phosphohydro"/>
    <property type="match status" value="1"/>
</dbReference>
<gene>
    <name evidence="1" type="ORF">G3A44_14750</name>
</gene>
<reference evidence="1 2" key="1">
    <citation type="submission" date="2020-02" db="EMBL/GenBank/DDBJ databases">
        <title>Ideonella bacterium strain TBM-1.</title>
        <authorList>
            <person name="Chen W.-M."/>
        </authorList>
    </citation>
    <scope>NUCLEOTIDE SEQUENCE [LARGE SCALE GENOMIC DNA]</scope>
    <source>
        <strain evidence="1 2">TBM-1</strain>
    </source>
</reference>
<dbReference type="InterPro" id="IPR009218">
    <property type="entry name" value="HD_phosphohydro"/>
</dbReference>
<organism evidence="1 2">
    <name type="scientific">Ideonella livida</name>
    <dbReference type="NCBI Taxonomy" id="2707176"/>
    <lineage>
        <taxon>Bacteria</taxon>
        <taxon>Pseudomonadati</taxon>
        <taxon>Pseudomonadota</taxon>
        <taxon>Betaproteobacteria</taxon>
        <taxon>Burkholderiales</taxon>
        <taxon>Sphaerotilaceae</taxon>
        <taxon>Ideonella</taxon>
    </lineage>
</organism>
<dbReference type="Gene3D" id="1.10.3210.10">
    <property type="entry name" value="Hypothetical protein af1432"/>
    <property type="match status" value="1"/>
</dbReference>
<name>A0A7C9TNE5_9BURK</name>
<proteinExistence type="predicted"/>
<keyword evidence="1" id="KW-0675">Receptor</keyword>
<dbReference type="AlphaFoldDB" id="A0A7C9TNE5"/>
<sequence length="196" mass="22110">MGLRPPPDMLAPLLQAWQEPQRHYHTLQHLDECLALAQGLPTTPERPGELLLALWFHDAVYSPRAHDNEARSADWAVRVLTAAGADPQVCHRVQHLILATAHVAPATEGAPTRAVHPDQDWLLDIDLAILGAHPERFAEYNRQVRAEYRWVPAPLYRHKRRQVLAGFLARPRLYATDHFHGRLEVAARSNLQAALA</sequence>
<keyword evidence="2" id="KW-1185">Reference proteome</keyword>
<dbReference type="Proteomes" id="UP000484255">
    <property type="component" value="Unassembled WGS sequence"/>
</dbReference>
<comment type="caution">
    <text evidence="1">The sequence shown here is derived from an EMBL/GenBank/DDBJ whole genome shotgun (WGS) entry which is preliminary data.</text>
</comment>
<dbReference type="SUPFAM" id="SSF109604">
    <property type="entry name" value="HD-domain/PDEase-like"/>
    <property type="match status" value="1"/>
</dbReference>
<evidence type="ECO:0000313" key="2">
    <source>
        <dbReference type="Proteomes" id="UP000484255"/>
    </source>
</evidence>
<dbReference type="PANTHER" id="PTHR21174:SF0">
    <property type="entry name" value="HD PHOSPHOHYDROLASE FAMILY PROTEIN-RELATED"/>
    <property type="match status" value="1"/>
</dbReference>
<dbReference type="PANTHER" id="PTHR21174">
    <property type="match status" value="1"/>
</dbReference>
<evidence type="ECO:0000313" key="1">
    <source>
        <dbReference type="EMBL" id="NDY92446.1"/>
    </source>
</evidence>
<protein>
    <submittedName>
        <fullName evidence="1">N-methyl-D-aspartate receptor NMDAR2C subunit</fullName>
    </submittedName>
</protein>
<dbReference type="EMBL" id="JAAGOH010000018">
    <property type="protein sequence ID" value="NDY92446.1"/>
    <property type="molecule type" value="Genomic_DNA"/>
</dbReference>
<accession>A0A7C9TNE5</accession>